<evidence type="ECO:0000313" key="2">
    <source>
        <dbReference type="Proteomes" id="UP000476332"/>
    </source>
</evidence>
<dbReference type="Proteomes" id="UP000476332">
    <property type="component" value="Unassembled WGS sequence"/>
</dbReference>
<protein>
    <submittedName>
        <fullName evidence="1">DUF3833 family protein</fullName>
    </submittedName>
</protein>
<sequence length="174" mass="18348">MLALPLAGCGDAPAPVADGFSLADFFDGRSVSEGTVRTALLFEEPFTASFEGRRAAERLRLDERFVFEDGARLQRWDLSRSPAGVYTGTVATEDGDGKLSSPVPVTGWATEDGAVLAYDGHAPGGGDTLLRFRHVMSDNGDGTLANHVTISKFGIPVATSAVTFAKSEAALVQR</sequence>
<dbReference type="InterPro" id="IPR024409">
    <property type="entry name" value="DUF3833"/>
</dbReference>
<dbReference type="Pfam" id="PF12915">
    <property type="entry name" value="DUF3833"/>
    <property type="match status" value="1"/>
</dbReference>
<proteinExistence type="predicted"/>
<gene>
    <name evidence="1" type="ORF">GTW51_12790</name>
</gene>
<dbReference type="RefSeq" id="WP_163044327.1">
    <property type="nucleotide sequence ID" value="NZ_JAAAMJ010000009.1"/>
</dbReference>
<reference evidence="1 2" key="1">
    <citation type="submission" date="2020-01" db="EMBL/GenBank/DDBJ databases">
        <title>Genomes of bacteria type strains.</title>
        <authorList>
            <person name="Chen J."/>
            <person name="Zhu S."/>
            <person name="Chen J."/>
        </authorList>
    </citation>
    <scope>NUCLEOTIDE SEQUENCE [LARGE SCALE GENOMIC DNA]</scope>
    <source>
        <strain evidence="1 2">KCTC 52919</strain>
    </source>
</reference>
<dbReference type="AlphaFoldDB" id="A0A6L9MIV8"/>
<comment type="caution">
    <text evidence="1">The sequence shown here is derived from an EMBL/GenBank/DDBJ whole genome shotgun (WGS) entry which is preliminary data.</text>
</comment>
<name>A0A6L9MIV8_9HYPH</name>
<evidence type="ECO:0000313" key="1">
    <source>
        <dbReference type="EMBL" id="NDV87576.1"/>
    </source>
</evidence>
<accession>A0A6L9MIV8</accession>
<keyword evidence="2" id="KW-1185">Reference proteome</keyword>
<dbReference type="EMBL" id="JAAAMJ010000009">
    <property type="protein sequence ID" value="NDV87576.1"/>
    <property type="molecule type" value="Genomic_DNA"/>
</dbReference>
<organism evidence="1 2">
    <name type="scientific">Aurantimonas aggregata</name>
    <dbReference type="NCBI Taxonomy" id="2047720"/>
    <lineage>
        <taxon>Bacteria</taxon>
        <taxon>Pseudomonadati</taxon>
        <taxon>Pseudomonadota</taxon>
        <taxon>Alphaproteobacteria</taxon>
        <taxon>Hyphomicrobiales</taxon>
        <taxon>Aurantimonadaceae</taxon>
        <taxon>Aurantimonas</taxon>
    </lineage>
</organism>